<sequence>MTRRQCKVLGLPKVRGTSVAATAAATATAGKGGAGKIVIPGGRYEGTGEWKRNGTGRVDVRGFRELKI</sequence>
<dbReference type="Proteomes" id="UP001215598">
    <property type="component" value="Unassembled WGS sequence"/>
</dbReference>
<gene>
    <name evidence="1" type="ORF">B0H16DRAFT_1561266</name>
</gene>
<dbReference type="EMBL" id="JARKIB010000090">
    <property type="protein sequence ID" value="KAJ7743657.1"/>
    <property type="molecule type" value="Genomic_DNA"/>
</dbReference>
<reference evidence="1" key="1">
    <citation type="submission" date="2023-03" db="EMBL/GenBank/DDBJ databases">
        <title>Massive genome expansion in bonnet fungi (Mycena s.s.) driven by repeated elements and novel gene families across ecological guilds.</title>
        <authorList>
            <consortium name="Lawrence Berkeley National Laboratory"/>
            <person name="Harder C.B."/>
            <person name="Miyauchi S."/>
            <person name="Viragh M."/>
            <person name="Kuo A."/>
            <person name="Thoen E."/>
            <person name="Andreopoulos B."/>
            <person name="Lu D."/>
            <person name="Skrede I."/>
            <person name="Drula E."/>
            <person name="Henrissat B."/>
            <person name="Morin E."/>
            <person name="Kohler A."/>
            <person name="Barry K."/>
            <person name="LaButti K."/>
            <person name="Morin E."/>
            <person name="Salamov A."/>
            <person name="Lipzen A."/>
            <person name="Mereny Z."/>
            <person name="Hegedus B."/>
            <person name="Baldrian P."/>
            <person name="Stursova M."/>
            <person name="Weitz H."/>
            <person name="Taylor A."/>
            <person name="Grigoriev I.V."/>
            <person name="Nagy L.G."/>
            <person name="Martin F."/>
            <person name="Kauserud H."/>
        </authorList>
    </citation>
    <scope>NUCLEOTIDE SEQUENCE</scope>
    <source>
        <strain evidence="1">CBHHK182m</strain>
    </source>
</reference>
<evidence type="ECO:0000313" key="2">
    <source>
        <dbReference type="Proteomes" id="UP001215598"/>
    </source>
</evidence>
<proteinExistence type="predicted"/>
<protein>
    <submittedName>
        <fullName evidence="1">Uncharacterized protein</fullName>
    </submittedName>
</protein>
<accession>A0AAD7II39</accession>
<organism evidence="1 2">
    <name type="scientific">Mycena metata</name>
    <dbReference type="NCBI Taxonomy" id="1033252"/>
    <lineage>
        <taxon>Eukaryota</taxon>
        <taxon>Fungi</taxon>
        <taxon>Dikarya</taxon>
        <taxon>Basidiomycota</taxon>
        <taxon>Agaricomycotina</taxon>
        <taxon>Agaricomycetes</taxon>
        <taxon>Agaricomycetidae</taxon>
        <taxon>Agaricales</taxon>
        <taxon>Marasmiineae</taxon>
        <taxon>Mycenaceae</taxon>
        <taxon>Mycena</taxon>
    </lineage>
</organism>
<keyword evidence="2" id="KW-1185">Reference proteome</keyword>
<dbReference type="AlphaFoldDB" id="A0AAD7II39"/>
<name>A0AAD7II39_9AGAR</name>
<evidence type="ECO:0000313" key="1">
    <source>
        <dbReference type="EMBL" id="KAJ7743657.1"/>
    </source>
</evidence>
<comment type="caution">
    <text evidence="1">The sequence shown here is derived from an EMBL/GenBank/DDBJ whole genome shotgun (WGS) entry which is preliminary data.</text>
</comment>